<dbReference type="Proteomes" id="UP001159363">
    <property type="component" value="Chromosome 4"/>
</dbReference>
<proteinExistence type="predicted"/>
<dbReference type="EMBL" id="JARBHB010000005">
    <property type="protein sequence ID" value="KAJ8884164.1"/>
    <property type="molecule type" value="Genomic_DNA"/>
</dbReference>
<name>A0ABQ9HIL7_9NEOP</name>
<comment type="caution">
    <text evidence="1">The sequence shown here is derived from an EMBL/GenBank/DDBJ whole genome shotgun (WGS) entry which is preliminary data.</text>
</comment>
<organism evidence="1 2">
    <name type="scientific">Dryococelus australis</name>
    <dbReference type="NCBI Taxonomy" id="614101"/>
    <lineage>
        <taxon>Eukaryota</taxon>
        <taxon>Metazoa</taxon>
        <taxon>Ecdysozoa</taxon>
        <taxon>Arthropoda</taxon>
        <taxon>Hexapoda</taxon>
        <taxon>Insecta</taxon>
        <taxon>Pterygota</taxon>
        <taxon>Neoptera</taxon>
        <taxon>Polyneoptera</taxon>
        <taxon>Phasmatodea</taxon>
        <taxon>Verophasmatodea</taxon>
        <taxon>Anareolatae</taxon>
        <taxon>Phasmatidae</taxon>
        <taxon>Eurycanthinae</taxon>
        <taxon>Dryococelus</taxon>
    </lineage>
</organism>
<reference evidence="1 2" key="1">
    <citation type="submission" date="2023-02" db="EMBL/GenBank/DDBJ databases">
        <title>LHISI_Scaffold_Assembly.</title>
        <authorList>
            <person name="Stuart O.P."/>
            <person name="Cleave R."/>
            <person name="Magrath M.J.L."/>
            <person name="Mikheyev A.S."/>
        </authorList>
    </citation>
    <scope>NUCLEOTIDE SEQUENCE [LARGE SCALE GENOMIC DNA]</scope>
    <source>
        <strain evidence="1">Daus_M_001</strain>
        <tissue evidence="1">Leg muscle</tissue>
    </source>
</reference>
<gene>
    <name evidence="1" type="ORF">PR048_016021</name>
</gene>
<dbReference type="PANTHER" id="PTHR46601">
    <property type="entry name" value="ULP_PROTEASE DOMAIN-CONTAINING PROTEIN"/>
    <property type="match status" value="1"/>
</dbReference>
<dbReference type="PANTHER" id="PTHR46601:SF1">
    <property type="entry name" value="ADF-H DOMAIN-CONTAINING PROTEIN"/>
    <property type="match status" value="1"/>
</dbReference>
<accession>A0ABQ9HIL7</accession>
<keyword evidence="2" id="KW-1185">Reference proteome</keyword>
<sequence>MLLRPMPVDTSNIVLLPSFQHALLGTHPLVYGQHQQACSRIGLHQLATYPATLHPPVITCDSSVQVMDTSLSKELALKTISTTFDELGISPLKLHAVPSHSKPVYGKRKLKSAYYSLRSKFCEVLGKDFPLEEYDNQSVSNDIKQKAEDLDTLLLLIKEKLKITQNRQQKIRLLTSIPISCSRQRIMEEFEVSEYAVRQSRQILNEKGILSTPKPRVGKAFNLETAEQVRNCYENDANSRIMPGKKDIVSFARNVHKQKRLILTNLRELYAAFIFKFAESIIQLSKFCMLRPKWCVLARTSVYSRMSNLSFMQLAKSVNPTMIFLLTLFVPRKTETACGITPLVARQVEFKEKTKANLKSDAAVVLLDSSDHLSYVIQDEAQGYHWSSGSCTVHPAVIYVRLPGSMDVTVYNLCLLSVDLDHNVAFVYLTHKEIIMFIFEKFPFVQKVCYFSDGCAGQYKNCKNFKSLCCHANDFSLEASWTFSATSDGKSQCDGIGGTLKSLVTKESFQRCLDNRITKIDEPINFRLVRKELLQEVRQEFSGCFLKVKTTPGTLGFHQFIPLSQDVVGTKCKSFHENFTSVFHFSESN</sequence>
<protein>
    <submittedName>
        <fullName evidence="1">Uncharacterized protein</fullName>
    </submittedName>
</protein>
<evidence type="ECO:0000313" key="1">
    <source>
        <dbReference type="EMBL" id="KAJ8884164.1"/>
    </source>
</evidence>
<evidence type="ECO:0000313" key="2">
    <source>
        <dbReference type="Proteomes" id="UP001159363"/>
    </source>
</evidence>